<comment type="caution">
    <text evidence="1">The sequence shown here is derived from an EMBL/GenBank/DDBJ whole genome shotgun (WGS) entry which is preliminary data.</text>
</comment>
<gene>
    <name evidence="1" type="ORF">F444_14034</name>
</gene>
<proteinExistence type="predicted"/>
<reference evidence="1 2" key="1">
    <citation type="submission" date="2013-11" db="EMBL/GenBank/DDBJ databases">
        <title>The Genome Sequence of Phytophthora parasitica P1976.</title>
        <authorList>
            <consortium name="The Broad Institute Genomics Platform"/>
            <person name="Russ C."/>
            <person name="Tyler B."/>
            <person name="Panabieres F."/>
            <person name="Shan W."/>
            <person name="Tripathy S."/>
            <person name="Grunwald N."/>
            <person name="Machado M."/>
            <person name="Johnson C.S."/>
            <person name="Walker B."/>
            <person name="Young S."/>
            <person name="Zeng Q."/>
            <person name="Gargeya S."/>
            <person name="Fitzgerald M."/>
            <person name="Haas B."/>
            <person name="Abouelleil A."/>
            <person name="Allen A.W."/>
            <person name="Alvarado L."/>
            <person name="Arachchi H.M."/>
            <person name="Berlin A.M."/>
            <person name="Chapman S.B."/>
            <person name="Gainer-Dewar J."/>
            <person name="Goldberg J."/>
            <person name="Griggs A."/>
            <person name="Gujja S."/>
            <person name="Hansen M."/>
            <person name="Howarth C."/>
            <person name="Imamovic A."/>
            <person name="Ireland A."/>
            <person name="Larimer J."/>
            <person name="McCowan C."/>
            <person name="Murphy C."/>
            <person name="Pearson M."/>
            <person name="Poon T.W."/>
            <person name="Priest M."/>
            <person name="Roberts A."/>
            <person name="Saif S."/>
            <person name="Shea T."/>
            <person name="Sisk P."/>
            <person name="Sykes S."/>
            <person name="Wortman J."/>
            <person name="Nusbaum C."/>
            <person name="Birren B."/>
        </authorList>
    </citation>
    <scope>NUCLEOTIDE SEQUENCE [LARGE SCALE GENOMIC DNA]</scope>
    <source>
        <strain evidence="1 2">P1976</strain>
    </source>
</reference>
<dbReference type="EMBL" id="ANJA01002560">
    <property type="protein sequence ID" value="ETO69375.1"/>
    <property type="molecule type" value="Genomic_DNA"/>
</dbReference>
<accession>A0A080ZRW4</accession>
<dbReference type="Proteomes" id="UP000028582">
    <property type="component" value="Unassembled WGS sequence"/>
</dbReference>
<dbReference type="AlphaFoldDB" id="A0A080ZRW4"/>
<organism evidence="1 2">
    <name type="scientific">Phytophthora nicotianae P1976</name>
    <dbReference type="NCBI Taxonomy" id="1317066"/>
    <lineage>
        <taxon>Eukaryota</taxon>
        <taxon>Sar</taxon>
        <taxon>Stramenopiles</taxon>
        <taxon>Oomycota</taxon>
        <taxon>Peronosporomycetes</taxon>
        <taxon>Peronosporales</taxon>
        <taxon>Peronosporaceae</taxon>
        <taxon>Phytophthora</taxon>
    </lineage>
</organism>
<evidence type="ECO:0000313" key="1">
    <source>
        <dbReference type="EMBL" id="ETO69375.1"/>
    </source>
</evidence>
<sequence>IPFNATSTSHYAFAVHFFTRLLKARLYPLHKLTGLGSLEMHFKLEQ</sequence>
<feature type="non-terminal residue" evidence="1">
    <location>
        <position position="1"/>
    </location>
</feature>
<name>A0A080ZRW4_PHYNI</name>
<evidence type="ECO:0000313" key="2">
    <source>
        <dbReference type="Proteomes" id="UP000028582"/>
    </source>
</evidence>
<protein>
    <submittedName>
        <fullName evidence="1">Uncharacterized protein</fullName>
    </submittedName>
</protein>